<dbReference type="Proteomes" id="UP000253303">
    <property type="component" value="Unassembled WGS sequence"/>
</dbReference>
<comment type="caution">
    <text evidence="8">The sequence shown here is derived from an EMBL/GenBank/DDBJ whole genome shotgun (WGS) entry which is preliminary data.</text>
</comment>
<evidence type="ECO:0000313" key="9">
    <source>
        <dbReference type="Proteomes" id="UP000253303"/>
    </source>
</evidence>
<dbReference type="GO" id="GO:0045926">
    <property type="term" value="P:negative regulation of growth"/>
    <property type="evidence" value="ECO:0007669"/>
    <property type="project" value="UniProtKB-ARBA"/>
</dbReference>
<organism evidence="8 9">
    <name type="scientific">Spongiactinospora rosea</name>
    <dbReference type="NCBI Taxonomy" id="2248750"/>
    <lineage>
        <taxon>Bacteria</taxon>
        <taxon>Bacillati</taxon>
        <taxon>Actinomycetota</taxon>
        <taxon>Actinomycetes</taxon>
        <taxon>Streptosporangiales</taxon>
        <taxon>Streptosporangiaceae</taxon>
        <taxon>Spongiactinospora</taxon>
    </lineage>
</organism>
<dbReference type="NCBIfam" id="TIGR00028">
    <property type="entry name" value="Mtu_PIN_fam"/>
    <property type="match status" value="1"/>
</dbReference>
<evidence type="ECO:0000256" key="3">
    <source>
        <dbReference type="ARBA" id="ARBA00022723"/>
    </source>
</evidence>
<dbReference type="GO" id="GO:0004540">
    <property type="term" value="F:RNA nuclease activity"/>
    <property type="evidence" value="ECO:0007669"/>
    <property type="project" value="InterPro"/>
</dbReference>
<comment type="cofactor">
    <cofactor evidence="6">
        <name>Mg(2+)</name>
        <dbReference type="ChEBI" id="CHEBI:18420"/>
    </cofactor>
</comment>
<dbReference type="Pfam" id="PF01850">
    <property type="entry name" value="PIN"/>
    <property type="match status" value="1"/>
</dbReference>
<keyword evidence="5 6" id="KW-0460">Magnesium</keyword>
<name>A0A366LQE9_9ACTN</name>
<dbReference type="EMBL" id="QMEY01000023">
    <property type="protein sequence ID" value="RBQ15422.1"/>
    <property type="molecule type" value="Genomic_DNA"/>
</dbReference>
<dbReference type="GO" id="GO:0016788">
    <property type="term" value="F:hydrolase activity, acting on ester bonds"/>
    <property type="evidence" value="ECO:0007669"/>
    <property type="project" value="InterPro"/>
</dbReference>
<feature type="binding site" evidence="6">
    <location>
        <position position="5"/>
    </location>
    <ligand>
        <name>Mg(2+)</name>
        <dbReference type="ChEBI" id="CHEBI:18420"/>
    </ligand>
</feature>
<dbReference type="RefSeq" id="WP_113985226.1">
    <property type="nucleotide sequence ID" value="NZ_QMEY01000023.1"/>
</dbReference>
<dbReference type="OrthoDB" id="556169at2"/>
<evidence type="ECO:0000313" key="8">
    <source>
        <dbReference type="EMBL" id="RBQ15422.1"/>
    </source>
</evidence>
<keyword evidence="3 6" id="KW-0479">Metal-binding</keyword>
<evidence type="ECO:0000256" key="4">
    <source>
        <dbReference type="ARBA" id="ARBA00022801"/>
    </source>
</evidence>
<protein>
    <recommendedName>
        <fullName evidence="6">Ribonuclease VapC</fullName>
        <shortName evidence="6">RNase VapC</shortName>
        <ecNumber evidence="6">3.1.-.-</ecNumber>
    </recommendedName>
    <alternativeName>
        <fullName evidence="6">Toxin VapC</fullName>
    </alternativeName>
</protein>
<dbReference type="InterPro" id="IPR022907">
    <property type="entry name" value="VapC_family"/>
</dbReference>
<accession>A0A366LQE9</accession>
<evidence type="ECO:0000259" key="7">
    <source>
        <dbReference type="Pfam" id="PF01850"/>
    </source>
</evidence>
<dbReference type="HAMAP" id="MF_00265">
    <property type="entry name" value="VapC_Nob1"/>
    <property type="match status" value="1"/>
</dbReference>
<dbReference type="SUPFAM" id="SSF88723">
    <property type="entry name" value="PIN domain-like"/>
    <property type="match status" value="1"/>
</dbReference>
<gene>
    <name evidence="6" type="primary">vapC</name>
    <name evidence="8" type="ORF">DP939_35600</name>
</gene>
<dbReference type="InterPro" id="IPR002716">
    <property type="entry name" value="PIN_dom"/>
</dbReference>
<evidence type="ECO:0000256" key="1">
    <source>
        <dbReference type="ARBA" id="ARBA00022649"/>
    </source>
</evidence>
<dbReference type="GO" id="GO:0000287">
    <property type="term" value="F:magnesium ion binding"/>
    <property type="evidence" value="ECO:0007669"/>
    <property type="project" value="UniProtKB-UniRule"/>
</dbReference>
<keyword evidence="6" id="KW-0800">Toxin</keyword>
<keyword evidence="9" id="KW-1185">Reference proteome</keyword>
<evidence type="ECO:0000256" key="5">
    <source>
        <dbReference type="ARBA" id="ARBA00022842"/>
    </source>
</evidence>
<keyword evidence="2 6" id="KW-0540">Nuclease</keyword>
<comment type="caution">
    <text evidence="6">Lacks conserved residue(s) required for the propagation of feature annotation.</text>
</comment>
<dbReference type="GO" id="GO:0090729">
    <property type="term" value="F:toxin activity"/>
    <property type="evidence" value="ECO:0007669"/>
    <property type="project" value="UniProtKB-KW"/>
</dbReference>
<sequence>MRLADTEVLVNAFRPEAERHTEFRAFVEEMVNGEETYAVSDLVVNSFVRIVTDQRIYKDPDPVGDALKFAAVVRNQPRAVVVAPGRRHWEIFERLCAEADASGKAVPGAYLAALAIEHGCEFVTCDADFAQFKGLRMRHPLN</sequence>
<evidence type="ECO:0000256" key="6">
    <source>
        <dbReference type="HAMAP-Rule" id="MF_00265"/>
    </source>
</evidence>
<dbReference type="EC" id="3.1.-.-" evidence="6"/>
<feature type="domain" description="PIN" evidence="7">
    <location>
        <begin position="4"/>
        <end position="133"/>
    </location>
</feature>
<dbReference type="CDD" id="cd18678">
    <property type="entry name" value="PIN_MtVapC25_VapC33-like"/>
    <property type="match status" value="1"/>
</dbReference>
<proteinExistence type="inferred from homology"/>
<dbReference type="Gene3D" id="3.40.50.1010">
    <property type="entry name" value="5'-nuclease"/>
    <property type="match status" value="1"/>
</dbReference>
<keyword evidence="1 6" id="KW-1277">Toxin-antitoxin system</keyword>
<keyword evidence="4 6" id="KW-0378">Hydrolase</keyword>
<comment type="similarity">
    <text evidence="6">Belongs to the PINc/VapC protein family.</text>
</comment>
<dbReference type="InterPro" id="IPR029060">
    <property type="entry name" value="PIN-like_dom_sf"/>
</dbReference>
<evidence type="ECO:0000256" key="2">
    <source>
        <dbReference type="ARBA" id="ARBA00022722"/>
    </source>
</evidence>
<reference evidence="8 9" key="1">
    <citation type="submission" date="2018-06" db="EMBL/GenBank/DDBJ databases">
        <title>Sphaerisporangium craniellae sp. nov., isolated from a marine sponge in the South China Sea.</title>
        <authorList>
            <person name="Li L."/>
        </authorList>
    </citation>
    <scope>NUCLEOTIDE SEQUENCE [LARGE SCALE GENOMIC DNA]</scope>
    <source>
        <strain evidence="8 9">LHW63015</strain>
    </source>
</reference>
<dbReference type="InterPro" id="IPR006226">
    <property type="entry name" value="Mtu_PIN"/>
</dbReference>
<comment type="function">
    <text evidence="6">Toxic component of a toxin-antitoxin (TA) system. An RNase.</text>
</comment>
<dbReference type="AlphaFoldDB" id="A0A366LQE9"/>